<reference evidence="6 7" key="1">
    <citation type="submission" date="2017-01" db="EMBL/GenBank/DDBJ databases">
        <authorList>
            <person name="Varghese N."/>
            <person name="Submissions S."/>
        </authorList>
    </citation>
    <scope>NUCLEOTIDE SEQUENCE [LARGE SCALE GENOMIC DNA]</scope>
    <source>
        <strain evidence="6 7">ATCC 35905</strain>
    </source>
</reference>
<dbReference type="Proteomes" id="UP000186308">
    <property type="component" value="Unassembled WGS sequence"/>
</dbReference>
<evidence type="ECO:0000259" key="5">
    <source>
        <dbReference type="Pfam" id="PF00496"/>
    </source>
</evidence>
<feature type="signal peptide" evidence="4">
    <location>
        <begin position="1"/>
        <end position="25"/>
    </location>
</feature>
<comment type="caution">
    <text evidence="6">The sequence shown here is derived from an EMBL/GenBank/DDBJ whole genome shotgun (WGS) entry which is preliminary data.</text>
</comment>
<dbReference type="GO" id="GO:0030288">
    <property type="term" value="C:outer membrane-bounded periplasmic space"/>
    <property type="evidence" value="ECO:0007669"/>
    <property type="project" value="UniProtKB-ARBA"/>
</dbReference>
<dbReference type="InterPro" id="IPR039424">
    <property type="entry name" value="SBP_5"/>
</dbReference>
<dbReference type="GO" id="GO:1904680">
    <property type="term" value="F:peptide transmembrane transporter activity"/>
    <property type="evidence" value="ECO:0007669"/>
    <property type="project" value="TreeGrafter"/>
</dbReference>
<dbReference type="GO" id="GO:0043190">
    <property type="term" value="C:ATP-binding cassette (ABC) transporter complex"/>
    <property type="evidence" value="ECO:0007669"/>
    <property type="project" value="InterPro"/>
</dbReference>
<proteinExistence type="inferred from homology"/>
<dbReference type="OrthoDB" id="7318145at2"/>
<dbReference type="Pfam" id="PF00496">
    <property type="entry name" value="SBP_bac_5"/>
    <property type="match status" value="1"/>
</dbReference>
<evidence type="ECO:0000313" key="7">
    <source>
        <dbReference type="Proteomes" id="UP000186308"/>
    </source>
</evidence>
<dbReference type="RefSeq" id="WP_029310680.1">
    <property type="nucleotide sequence ID" value="NZ_FTNE01000008.1"/>
</dbReference>
<dbReference type="SUPFAM" id="SSF53850">
    <property type="entry name" value="Periplasmic binding protein-like II"/>
    <property type="match status" value="1"/>
</dbReference>
<evidence type="ECO:0000256" key="2">
    <source>
        <dbReference type="ARBA" id="ARBA00005695"/>
    </source>
</evidence>
<dbReference type="InterPro" id="IPR023765">
    <property type="entry name" value="SBP_5_CS"/>
</dbReference>
<evidence type="ECO:0000256" key="4">
    <source>
        <dbReference type="SAM" id="SignalP"/>
    </source>
</evidence>
<dbReference type="PANTHER" id="PTHR30290">
    <property type="entry name" value="PERIPLASMIC BINDING COMPONENT OF ABC TRANSPORTER"/>
    <property type="match status" value="1"/>
</dbReference>
<sequence length="558" mass="60880">MTDRIKTWLLPGILAAGLLPGFARAATPDASFAQHKGGTLKLVAASAAGTIDPQVNYTNQYWQTFINVYDGLVTFRKTSGKASNEIVPDLATAVPAPTDNGLTYVFTLRKGIKFSNGKPVTVADVVASFERIFKVNNPNAGSWYKFIVGGDACMAKPAACTLPKGVIADAASNTITFHLVSPDPEFLDQLAVPFAVILPADTPAKDMGTVPVPGTGPYMITSYNPQKALILKRNPYFKQWSAEAQPNGYVDEIDFDFGVTDENAVTAIENGQYDWEFDPLPADRLGEVSTRFPNQVHIDPLLADYYAPMNVNIPPFNNKDARLAVNYALDRQALVNIFGGRNLATPACQILPPDFPGYKPYCPYTLHPGTTWSAPNMAKAQALMKKSGEIGQKVTVITDDQGVDPALGTYMASLLNKLGFVATTHVLSANIQFNYIQNTKNKVQISVSQWYQDYPAASDFLNVLLTCGAIHPGSDSSINISGYCSKTFDQHVDAVLKTEISDPAKANQEWAAVDREATDAAPWATMFTPKQLDFVSKRVGDFVFSDQFHMLFSKIWVK</sequence>
<evidence type="ECO:0000313" key="6">
    <source>
        <dbReference type="EMBL" id="SIQ70012.1"/>
    </source>
</evidence>
<evidence type="ECO:0000256" key="3">
    <source>
        <dbReference type="ARBA" id="ARBA00022729"/>
    </source>
</evidence>
<dbReference type="InterPro" id="IPR030678">
    <property type="entry name" value="Peptide/Ni-bd"/>
</dbReference>
<keyword evidence="7" id="KW-1185">Reference proteome</keyword>
<dbReference type="InterPro" id="IPR000914">
    <property type="entry name" value="SBP_5_dom"/>
</dbReference>
<accession>A0A8G2CK72</accession>
<dbReference type="PROSITE" id="PS01040">
    <property type="entry name" value="SBP_BACTERIAL_5"/>
    <property type="match status" value="1"/>
</dbReference>
<keyword evidence="3 4" id="KW-0732">Signal</keyword>
<dbReference type="Gene3D" id="3.40.190.10">
    <property type="entry name" value="Periplasmic binding protein-like II"/>
    <property type="match status" value="1"/>
</dbReference>
<dbReference type="AlphaFoldDB" id="A0A8G2CK72"/>
<dbReference type="Gene3D" id="3.10.105.10">
    <property type="entry name" value="Dipeptide-binding Protein, Domain 3"/>
    <property type="match status" value="1"/>
</dbReference>
<comment type="similarity">
    <text evidence="2">Belongs to the bacterial solute-binding protein 5 family.</text>
</comment>
<evidence type="ECO:0000256" key="1">
    <source>
        <dbReference type="ARBA" id="ARBA00004418"/>
    </source>
</evidence>
<feature type="chain" id="PRO_5034035664" evidence="4">
    <location>
        <begin position="26"/>
        <end position="558"/>
    </location>
</feature>
<feature type="domain" description="Solute-binding protein family 5" evidence="5">
    <location>
        <begin position="85"/>
        <end position="469"/>
    </location>
</feature>
<protein>
    <submittedName>
        <fullName evidence="6">Peptide/nickel transport system substrate-binding protein</fullName>
    </submittedName>
</protein>
<dbReference type="CDD" id="cd08506">
    <property type="entry name" value="PBP2_clavulanate_OppA2"/>
    <property type="match status" value="1"/>
</dbReference>
<dbReference type="EMBL" id="FTNE01000008">
    <property type="protein sequence ID" value="SIQ70012.1"/>
    <property type="molecule type" value="Genomic_DNA"/>
</dbReference>
<dbReference type="GO" id="GO:0015833">
    <property type="term" value="P:peptide transport"/>
    <property type="evidence" value="ECO:0007669"/>
    <property type="project" value="TreeGrafter"/>
</dbReference>
<gene>
    <name evidence="6" type="ORF">SAMN05421828_10841</name>
</gene>
<comment type="subcellular location">
    <subcellularLocation>
        <location evidence="1">Periplasm</location>
    </subcellularLocation>
</comment>
<name>A0A8G2CK72_ACIRU</name>
<organism evidence="6 7">
    <name type="scientific">Acidiphilium rubrum</name>
    <dbReference type="NCBI Taxonomy" id="526"/>
    <lineage>
        <taxon>Bacteria</taxon>
        <taxon>Pseudomonadati</taxon>
        <taxon>Pseudomonadota</taxon>
        <taxon>Alphaproteobacteria</taxon>
        <taxon>Acetobacterales</taxon>
        <taxon>Acidocellaceae</taxon>
        <taxon>Acidiphilium</taxon>
    </lineage>
</organism>
<dbReference type="PIRSF" id="PIRSF002741">
    <property type="entry name" value="MppA"/>
    <property type="match status" value="1"/>
</dbReference>